<dbReference type="GO" id="GO:0004674">
    <property type="term" value="F:protein serine/threonine kinase activity"/>
    <property type="evidence" value="ECO:0007669"/>
    <property type="project" value="UniProtKB-KW"/>
</dbReference>
<dbReference type="VEuPathDB" id="FungiDB:P168DRAFT_240237"/>
<evidence type="ECO:0000259" key="11">
    <source>
        <dbReference type="PROSITE" id="PS50011"/>
    </source>
</evidence>
<feature type="region of interest" description="Disordered" evidence="10">
    <location>
        <begin position="1"/>
        <end position="27"/>
    </location>
</feature>
<dbReference type="GO" id="GO:0005524">
    <property type="term" value="F:ATP binding"/>
    <property type="evidence" value="ECO:0007669"/>
    <property type="project" value="UniProtKB-UniRule"/>
</dbReference>
<proteinExistence type="predicted"/>
<keyword evidence="4 9" id="KW-0547">Nucleotide-binding</keyword>
<keyword evidence="3" id="KW-0808">Transferase</keyword>
<evidence type="ECO:0000256" key="6">
    <source>
        <dbReference type="ARBA" id="ARBA00022840"/>
    </source>
</evidence>
<dbReference type="InterPro" id="IPR011009">
    <property type="entry name" value="Kinase-like_dom_sf"/>
</dbReference>
<dbReference type="Gene3D" id="1.10.510.10">
    <property type="entry name" value="Transferase(Phosphotransferase) domain 1"/>
    <property type="match status" value="1"/>
</dbReference>
<evidence type="ECO:0000313" key="13">
    <source>
        <dbReference type="Proteomes" id="UP000234254"/>
    </source>
</evidence>
<evidence type="ECO:0000256" key="8">
    <source>
        <dbReference type="ARBA" id="ARBA00048679"/>
    </source>
</evidence>
<gene>
    <name evidence="12" type="ORF">P168DRAFT_240237</name>
</gene>
<dbReference type="InterPro" id="IPR051334">
    <property type="entry name" value="SRPK"/>
</dbReference>
<feature type="compositionally biased region" description="Low complexity" evidence="10">
    <location>
        <begin position="18"/>
        <end position="27"/>
    </location>
</feature>
<feature type="compositionally biased region" description="Basic and acidic residues" evidence="10">
    <location>
        <begin position="8"/>
        <end position="17"/>
    </location>
</feature>
<dbReference type="InterPro" id="IPR000719">
    <property type="entry name" value="Prot_kinase_dom"/>
</dbReference>
<name>A0A2I1CXB5_ASPC2</name>
<sequence>MPTLTTRSSDHTADSSKSRASSTRPSKAQYQLIEDVEDLDRYCSGGYHPLQIGDELARGRYRLVNKLGYGGYSTIWLARDLCRARYVAVKVITADASCTHEASLLSSLSQSSRPGREIIPSLIDDFWITGPNGRHECVVTSPAQMSLFDSKEASISGLFHLNVAQSIIAQLIRGVAFLHHENIVHGDLHLGNILVQFPRMIDRFPTSELYERYGQPESEAVIRLDGKRLVDSVPARVFIPGWFGVPSDEVVLGDEKILLSDFGESFNPDTEPRFSSKTLPLLQPPEARFSDRPLSFASDIWTLACTIWEILGQRPLFEAYFPTVDRVTMEQVEALGRLPLEWWRKWDRRLEWFDEEGKIDLKPEMSRDHEGMRRTWDRRFEHCIQKPRAAAGLETLAVEERKACEKMLRSMLTFRPEERATAQQVMQSEWMKGWGLPSLEQSRRTSGINES</sequence>
<accession>A0A2I1CXB5</accession>
<evidence type="ECO:0000256" key="9">
    <source>
        <dbReference type="PROSITE-ProRule" id="PRU10141"/>
    </source>
</evidence>
<dbReference type="PANTHER" id="PTHR47634">
    <property type="entry name" value="PROTEIN KINASE DOMAIN-CONTAINING PROTEIN-RELATED"/>
    <property type="match status" value="1"/>
</dbReference>
<reference evidence="12" key="1">
    <citation type="submission" date="2016-12" db="EMBL/GenBank/DDBJ databases">
        <title>The genomes of Aspergillus section Nigri reveals drivers in fungal speciation.</title>
        <authorList>
            <consortium name="DOE Joint Genome Institute"/>
            <person name="Vesth T.C."/>
            <person name="Nybo J."/>
            <person name="Theobald S."/>
            <person name="Brandl J."/>
            <person name="Frisvad J.C."/>
            <person name="Nielsen K.F."/>
            <person name="Lyhne E.K."/>
            <person name="Kogle M.E."/>
            <person name="Kuo A."/>
            <person name="Riley R."/>
            <person name="Clum A."/>
            <person name="Nolan M."/>
            <person name="Lipzen A."/>
            <person name="Salamov A."/>
            <person name="Henrissat B."/>
            <person name="Wiebenga A."/>
            <person name="De vries R.P."/>
            <person name="Grigoriev I.V."/>
            <person name="Mortensen U.H."/>
            <person name="Andersen M.R."/>
            <person name="Baker S.E."/>
        </authorList>
    </citation>
    <scope>NUCLEOTIDE SEQUENCE</scope>
    <source>
        <strain evidence="12">IBT 28561</strain>
    </source>
</reference>
<keyword evidence="5 12" id="KW-0418">Kinase</keyword>
<dbReference type="EC" id="2.7.11.1" evidence="1"/>
<evidence type="ECO:0000256" key="1">
    <source>
        <dbReference type="ARBA" id="ARBA00012513"/>
    </source>
</evidence>
<keyword evidence="6 9" id="KW-0067">ATP-binding</keyword>
<dbReference type="AlphaFoldDB" id="A0A2I1CXB5"/>
<dbReference type="GeneID" id="36541228"/>
<evidence type="ECO:0000256" key="7">
    <source>
        <dbReference type="ARBA" id="ARBA00047899"/>
    </source>
</evidence>
<dbReference type="GO" id="GO:0050684">
    <property type="term" value="P:regulation of mRNA processing"/>
    <property type="evidence" value="ECO:0007669"/>
    <property type="project" value="TreeGrafter"/>
</dbReference>
<evidence type="ECO:0000256" key="2">
    <source>
        <dbReference type="ARBA" id="ARBA00022527"/>
    </source>
</evidence>
<organism evidence="12 13">
    <name type="scientific">Aspergillus campestris (strain IBT 28561)</name>
    <dbReference type="NCBI Taxonomy" id="1392248"/>
    <lineage>
        <taxon>Eukaryota</taxon>
        <taxon>Fungi</taxon>
        <taxon>Dikarya</taxon>
        <taxon>Ascomycota</taxon>
        <taxon>Pezizomycotina</taxon>
        <taxon>Eurotiomycetes</taxon>
        <taxon>Eurotiomycetidae</taxon>
        <taxon>Eurotiales</taxon>
        <taxon>Aspergillaceae</taxon>
        <taxon>Aspergillus</taxon>
        <taxon>Aspergillus subgen. Circumdati</taxon>
    </lineage>
</organism>
<evidence type="ECO:0000256" key="3">
    <source>
        <dbReference type="ARBA" id="ARBA00022679"/>
    </source>
</evidence>
<dbReference type="Proteomes" id="UP000234254">
    <property type="component" value="Unassembled WGS sequence"/>
</dbReference>
<keyword evidence="2" id="KW-0723">Serine/threonine-protein kinase</keyword>
<evidence type="ECO:0000256" key="10">
    <source>
        <dbReference type="SAM" id="MobiDB-lite"/>
    </source>
</evidence>
<dbReference type="PANTHER" id="PTHR47634:SF9">
    <property type="entry name" value="PROTEIN KINASE DOMAIN-CONTAINING PROTEIN-RELATED"/>
    <property type="match status" value="1"/>
</dbReference>
<dbReference type="GO" id="GO:0000245">
    <property type="term" value="P:spliceosomal complex assembly"/>
    <property type="evidence" value="ECO:0007669"/>
    <property type="project" value="TreeGrafter"/>
</dbReference>
<evidence type="ECO:0000256" key="4">
    <source>
        <dbReference type="ARBA" id="ARBA00022741"/>
    </source>
</evidence>
<dbReference type="PROSITE" id="PS00107">
    <property type="entry name" value="PROTEIN_KINASE_ATP"/>
    <property type="match status" value="1"/>
</dbReference>
<dbReference type="InterPro" id="IPR017441">
    <property type="entry name" value="Protein_kinase_ATP_BS"/>
</dbReference>
<comment type="catalytic activity">
    <reaction evidence="7">
        <text>L-threonyl-[protein] + ATP = O-phospho-L-threonyl-[protein] + ADP + H(+)</text>
        <dbReference type="Rhea" id="RHEA:46608"/>
        <dbReference type="Rhea" id="RHEA-COMP:11060"/>
        <dbReference type="Rhea" id="RHEA-COMP:11605"/>
        <dbReference type="ChEBI" id="CHEBI:15378"/>
        <dbReference type="ChEBI" id="CHEBI:30013"/>
        <dbReference type="ChEBI" id="CHEBI:30616"/>
        <dbReference type="ChEBI" id="CHEBI:61977"/>
        <dbReference type="ChEBI" id="CHEBI:456216"/>
        <dbReference type="EC" id="2.7.11.1"/>
    </reaction>
</comment>
<feature type="domain" description="Protein kinase" evidence="11">
    <location>
        <begin position="61"/>
        <end position="431"/>
    </location>
</feature>
<dbReference type="SMART" id="SM00220">
    <property type="entry name" value="S_TKc"/>
    <property type="match status" value="1"/>
</dbReference>
<dbReference type="PROSITE" id="PS50011">
    <property type="entry name" value="PROTEIN_KINASE_DOM"/>
    <property type="match status" value="1"/>
</dbReference>
<dbReference type="SUPFAM" id="SSF56112">
    <property type="entry name" value="Protein kinase-like (PK-like)"/>
    <property type="match status" value="1"/>
</dbReference>
<dbReference type="EMBL" id="MSFM01000010">
    <property type="protein sequence ID" value="PKY02269.1"/>
    <property type="molecule type" value="Genomic_DNA"/>
</dbReference>
<comment type="catalytic activity">
    <reaction evidence="8">
        <text>L-seryl-[protein] + ATP = O-phospho-L-seryl-[protein] + ADP + H(+)</text>
        <dbReference type="Rhea" id="RHEA:17989"/>
        <dbReference type="Rhea" id="RHEA-COMP:9863"/>
        <dbReference type="Rhea" id="RHEA-COMP:11604"/>
        <dbReference type="ChEBI" id="CHEBI:15378"/>
        <dbReference type="ChEBI" id="CHEBI:29999"/>
        <dbReference type="ChEBI" id="CHEBI:30616"/>
        <dbReference type="ChEBI" id="CHEBI:83421"/>
        <dbReference type="ChEBI" id="CHEBI:456216"/>
        <dbReference type="EC" id="2.7.11.1"/>
    </reaction>
</comment>
<keyword evidence="13" id="KW-1185">Reference proteome</keyword>
<dbReference type="Pfam" id="PF00069">
    <property type="entry name" value="Pkinase"/>
    <property type="match status" value="2"/>
</dbReference>
<comment type="caution">
    <text evidence="12">The sequence shown here is derived from an EMBL/GenBank/DDBJ whole genome shotgun (WGS) entry which is preliminary data.</text>
</comment>
<dbReference type="Gene3D" id="3.30.200.20">
    <property type="entry name" value="Phosphorylase Kinase, domain 1"/>
    <property type="match status" value="1"/>
</dbReference>
<dbReference type="OrthoDB" id="5979581at2759"/>
<evidence type="ECO:0000256" key="5">
    <source>
        <dbReference type="ARBA" id="ARBA00022777"/>
    </source>
</evidence>
<protein>
    <recommendedName>
        <fullName evidence="1">non-specific serine/threonine protein kinase</fullName>
        <ecNumber evidence="1">2.7.11.1</ecNumber>
    </recommendedName>
</protein>
<feature type="binding site" evidence="9">
    <location>
        <position position="90"/>
    </location>
    <ligand>
        <name>ATP</name>
        <dbReference type="ChEBI" id="CHEBI:30616"/>
    </ligand>
</feature>
<dbReference type="RefSeq" id="XP_024690863.1">
    <property type="nucleotide sequence ID" value="XM_024833704.1"/>
</dbReference>
<evidence type="ECO:0000313" key="12">
    <source>
        <dbReference type="EMBL" id="PKY02269.1"/>
    </source>
</evidence>